<dbReference type="Proteomes" id="UP000289738">
    <property type="component" value="Chromosome B08"/>
</dbReference>
<evidence type="ECO:0000313" key="3">
    <source>
        <dbReference type="Proteomes" id="UP000289738"/>
    </source>
</evidence>
<dbReference type="AlphaFoldDB" id="A0A444Y6T0"/>
<reference evidence="2 3" key="1">
    <citation type="submission" date="2019-01" db="EMBL/GenBank/DDBJ databases">
        <title>Sequencing of cultivated peanut Arachis hypogaea provides insights into genome evolution and oil improvement.</title>
        <authorList>
            <person name="Chen X."/>
        </authorList>
    </citation>
    <scope>NUCLEOTIDE SEQUENCE [LARGE SCALE GENOMIC DNA]</scope>
    <source>
        <strain evidence="3">cv. Fuhuasheng</strain>
        <strain evidence="2">GDAAS-fuhuasheng2018</strain>
        <tissue evidence="2">Leaves</tissue>
    </source>
</reference>
<protein>
    <submittedName>
        <fullName evidence="2">Uncharacterized protein</fullName>
    </submittedName>
</protein>
<dbReference type="EMBL" id="SDMP01000018">
    <property type="protein sequence ID" value="RYQ97670.1"/>
    <property type="molecule type" value="Genomic_DNA"/>
</dbReference>
<sequence length="205" mass="21279">MTTFSNRISNLPKIAYAKFEGSTFGAFGGNSSGRGGSYHPGRRSSSGGVESPTAKPPYLFTNAAIGRATASGTGEAAVLHRGSGAVAKEEEEDTVHDGGSWIQSGEDGVTSGSTGVLRGGVVATRGAPNGHVEAALSSDSDPCRGWFCRASYIVAKPPLLTAAVFPWERHDETRIEQWDTIVVEGAHGAIDGAFDGGNRGNWRAP</sequence>
<evidence type="ECO:0000313" key="2">
    <source>
        <dbReference type="EMBL" id="RYQ97671.1"/>
    </source>
</evidence>
<comment type="caution">
    <text evidence="2">The sequence shown here is derived from an EMBL/GenBank/DDBJ whole genome shotgun (WGS) entry which is preliminary data.</text>
</comment>
<keyword evidence="3" id="KW-1185">Reference proteome</keyword>
<feature type="region of interest" description="Disordered" evidence="1">
    <location>
        <begin position="81"/>
        <end position="112"/>
    </location>
</feature>
<dbReference type="EMBL" id="SDMP01000018">
    <property type="protein sequence ID" value="RYQ97671.1"/>
    <property type="molecule type" value="Genomic_DNA"/>
</dbReference>
<proteinExistence type="predicted"/>
<feature type="region of interest" description="Disordered" evidence="1">
    <location>
        <begin position="28"/>
        <end position="55"/>
    </location>
</feature>
<name>A0A444Y6T0_ARAHY</name>
<accession>A0A444Y6T0</accession>
<gene>
    <name evidence="2" type="ORF">Ahy_B08g093751</name>
</gene>
<evidence type="ECO:0000256" key="1">
    <source>
        <dbReference type="SAM" id="MobiDB-lite"/>
    </source>
</evidence>
<feature type="compositionally biased region" description="Gly residues" evidence="1">
    <location>
        <begin position="28"/>
        <end position="38"/>
    </location>
</feature>
<organism evidence="2 3">
    <name type="scientific">Arachis hypogaea</name>
    <name type="common">Peanut</name>
    <dbReference type="NCBI Taxonomy" id="3818"/>
    <lineage>
        <taxon>Eukaryota</taxon>
        <taxon>Viridiplantae</taxon>
        <taxon>Streptophyta</taxon>
        <taxon>Embryophyta</taxon>
        <taxon>Tracheophyta</taxon>
        <taxon>Spermatophyta</taxon>
        <taxon>Magnoliopsida</taxon>
        <taxon>eudicotyledons</taxon>
        <taxon>Gunneridae</taxon>
        <taxon>Pentapetalae</taxon>
        <taxon>rosids</taxon>
        <taxon>fabids</taxon>
        <taxon>Fabales</taxon>
        <taxon>Fabaceae</taxon>
        <taxon>Papilionoideae</taxon>
        <taxon>50 kb inversion clade</taxon>
        <taxon>dalbergioids sensu lato</taxon>
        <taxon>Dalbergieae</taxon>
        <taxon>Pterocarpus clade</taxon>
        <taxon>Arachis</taxon>
    </lineage>
</organism>